<dbReference type="Proteomes" id="UP000479000">
    <property type="component" value="Unassembled WGS sequence"/>
</dbReference>
<evidence type="ECO:0000313" key="2">
    <source>
        <dbReference type="Proteomes" id="UP000479000"/>
    </source>
</evidence>
<dbReference type="EMBL" id="CADCXU010028638">
    <property type="protein sequence ID" value="CAB0015129.1"/>
    <property type="molecule type" value="Genomic_DNA"/>
</dbReference>
<accession>A0A6H5HLE4</accession>
<gene>
    <name evidence="1" type="ORF">NTEN_LOCUS19496</name>
</gene>
<proteinExistence type="predicted"/>
<name>A0A6H5HLE4_9HEMI</name>
<protein>
    <submittedName>
        <fullName evidence="1">Uncharacterized protein</fullName>
    </submittedName>
</protein>
<keyword evidence="2" id="KW-1185">Reference proteome</keyword>
<sequence length="59" mass="6749">MEVLRVITAGFQVEYNLRNSGRPRQRMASAVWLAQDLIFERDRRAAVATFPALRSLAND</sequence>
<reference evidence="1 2" key="1">
    <citation type="submission" date="2020-02" db="EMBL/GenBank/DDBJ databases">
        <authorList>
            <person name="Ferguson B K."/>
        </authorList>
    </citation>
    <scope>NUCLEOTIDE SEQUENCE [LARGE SCALE GENOMIC DNA]</scope>
</reference>
<evidence type="ECO:0000313" key="1">
    <source>
        <dbReference type="EMBL" id="CAB0015129.1"/>
    </source>
</evidence>
<feature type="non-terminal residue" evidence="1">
    <location>
        <position position="59"/>
    </location>
</feature>
<organism evidence="1 2">
    <name type="scientific">Nesidiocoris tenuis</name>
    <dbReference type="NCBI Taxonomy" id="355587"/>
    <lineage>
        <taxon>Eukaryota</taxon>
        <taxon>Metazoa</taxon>
        <taxon>Ecdysozoa</taxon>
        <taxon>Arthropoda</taxon>
        <taxon>Hexapoda</taxon>
        <taxon>Insecta</taxon>
        <taxon>Pterygota</taxon>
        <taxon>Neoptera</taxon>
        <taxon>Paraneoptera</taxon>
        <taxon>Hemiptera</taxon>
        <taxon>Heteroptera</taxon>
        <taxon>Panheteroptera</taxon>
        <taxon>Cimicomorpha</taxon>
        <taxon>Miridae</taxon>
        <taxon>Dicyphina</taxon>
        <taxon>Nesidiocoris</taxon>
    </lineage>
</organism>
<dbReference type="AlphaFoldDB" id="A0A6H5HLE4"/>